<name>A0A972FSQ0_9GAMM</name>
<protein>
    <submittedName>
        <fullName evidence="1">Nucleotidyltransferase family protein</fullName>
    </submittedName>
</protein>
<evidence type="ECO:0000313" key="2">
    <source>
        <dbReference type="Proteomes" id="UP000737113"/>
    </source>
</evidence>
<gene>
    <name evidence="1" type="ORF">HC757_05050</name>
</gene>
<dbReference type="PANTHER" id="PTHR39166:SF1">
    <property type="entry name" value="BLL1166 PROTEIN"/>
    <property type="match status" value="1"/>
</dbReference>
<dbReference type="PANTHER" id="PTHR39166">
    <property type="entry name" value="BLL1166 PROTEIN"/>
    <property type="match status" value="1"/>
</dbReference>
<dbReference type="Proteomes" id="UP000737113">
    <property type="component" value="Unassembled WGS sequence"/>
</dbReference>
<comment type="caution">
    <text evidence="1">The sequence shown here is derived from an EMBL/GenBank/DDBJ whole genome shotgun (WGS) entry which is preliminary data.</text>
</comment>
<reference evidence="1" key="1">
    <citation type="submission" date="2020-04" db="EMBL/GenBank/DDBJ databases">
        <title>Description of Shewanella salipaludis sp. nov., isolated from a salt marsh.</title>
        <authorList>
            <person name="Park S."/>
            <person name="Yoon J.-H."/>
        </authorList>
    </citation>
    <scope>NUCLEOTIDE SEQUENCE</scope>
    <source>
        <strain evidence="1">SHSM-M6</strain>
    </source>
</reference>
<dbReference type="AlphaFoldDB" id="A0A972FSQ0"/>
<dbReference type="RefSeq" id="WP_169563205.1">
    <property type="nucleotide sequence ID" value="NZ_JAAXYH010000002.1"/>
</dbReference>
<dbReference type="InterPro" id="IPR009267">
    <property type="entry name" value="NTP_transf_6"/>
</dbReference>
<organism evidence="1 2">
    <name type="scientific">Shewanella salipaludis</name>
    <dbReference type="NCBI Taxonomy" id="2723052"/>
    <lineage>
        <taxon>Bacteria</taxon>
        <taxon>Pseudomonadati</taxon>
        <taxon>Pseudomonadota</taxon>
        <taxon>Gammaproteobacteria</taxon>
        <taxon>Alteromonadales</taxon>
        <taxon>Shewanellaceae</taxon>
        <taxon>Shewanella</taxon>
    </lineage>
</organism>
<evidence type="ECO:0000313" key="1">
    <source>
        <dbReference type="EMBL" id="NMH64534.1"/>
    </source>
</evidence>
<sequence length="208" mass="23773">MHRQEGHAFEPEARLLHWLGRDEARLLALMATRQLASEEGLADWLLTAGFVRDLVWDNLHGYPASSLNDIDFIYFCAKDTSRERDARLEARLRLLAPEYPWSVKNQARMHLRNADRPYRSTEDAMGFWPEQETAVGVALREDMATPLNETGTAALDPAQVRLVSVFGWHGVFSLQLTANGRRDRAVFEQRLQAKGWLARYPQLRLASA</sequence>
<accession>A0A972FSQ0</accession>
<proteinExistence type="predicted"/>
<keyword evidence="2" id="KW-1185">Reference proteome</keyword>
<dbReference type="EMBL" id="JAAXYH010000002">
    <property type="protein sequence ID" value="NMH64534.1"/>
    <property type="molecule type" value="Genomic_DNA"/>
</dbReference>
<dbReference type="Pfam" id="PF06042">
    <property type="entry name" value="NTP_transf_6"/>
    <property type="match status" value="1"/>
</dbReference>